<gene>
    <name evidence="2" type="ORF">PCOR1329_LOCUS60285</name>
</gene>
<comment type="caution">
    <text evidence="2">The sequence shown here is derived from an EMBL/GenBank/DDBJ whole genome shotgun (WGS) entry which is preliminary data.</text>
</comment>
<keyword evidence="1" id="KW-0732">Signal</keyword>
<name>A0ABN9VQE6_9DINO</name>
<protein>
    <submittedName>
        <fullName evidence="2">Uncharacterized protein</fullName>
    </submittedName>
</protein>
<feature type="chain" id="PRO_5046766377" evidence="1">
    <location>
        <begin position="22"/>
        <end position="251"/>
    </location>
</feature>
<sequence length="251" mass="27528">MVLAAGCSLWMVAGLAPGVWREAVGSAAAWRQRRVRAAESAENLVKRLMDEKILLEQHVLGLELQVRRSEDPEVQRTVDAIVPYLEEEVAARRRGDTAVHSRLEATMRNVAKHVFDVPMAQLVGLNFKQFNGVQRLSRGRAWRDKGADHVVPATPTPTGTSPRCGFTCTCGTTVFAYAGAEVVSEADAITAAGAWTPDPTAQPFVPLEQLLEQTMRLGMQGRQRHQPFVKRRQPCHAVAAVDAKASTAIWP</sequence>
<evidence type="ECO:0000256" key="1">
    <source>
        <dbReference type="SAM" id="SignalP"/>
    </source>
</evidence>
<proteinExistence type="predicted"/>
<keyword evidence="3" id="KW-1185">Reference proteome</keyword>
<dbReference type="Proteomes" id="UP001189429">
    <property type="component" value="Unassembled WGS sequence"/>
</dbReference>
<accession>A0ABN9VQE6</accession>
<evidence type="ECO:0000313" key="2">
    <source>
        <dbReference type="EMBL" id="CAK0875675.1"/>
    </source>
</evidence>
<reference evidence="2" key="1">
    <citation type="submission" date="2023-10" db="EMBL/GenBank/DDBJ databases">
        <authorList>
            <person name="Chen Y."/>
            <person name="Shah S."/>
            <person name="Dougan E. K."/>
            <person name="Thang M."/>
            <person name="Chan C."/>
        </authorList>
    </citation>
    <scope>NUCLEOTIDE SEQUENCE [LARGE SCALE GENOMIC DNA]</scope>
</reference>
<feature type="signal peptide" evidence="1">
    <location>
        <begin position="1"/>
        <end position="21"/>
    </location>
</feature>
<evidence type="ECO:0000313" key="3">
    <source>
        <dbReference type="Proteomes" id="UP001189429"/>
    </source>
</evidence>
<organism evidence="2 3">
    <name type="scientific">Prorocentrum cordatum</name>
    <dbReference type="NCBI Taxonomy" id="2364126"/>
    <lineage>
        <taxon>Eukaryota</taxon>
        <taxon>Sar</taxon>
        <taxon>Alveolata</taxon>
        <taxon>Dinophyceae</taxon>
        <taxon>Prorocentrales</taxon>
        <taxon>Prorocentraceae</taxon>
        <taxon>Prorocentrum</taxon>
    </lineage>
</organism>
<dbReference type="EMBL" id="CAUYUJ010017542">
    <property type="protein sequence ID" value="CAK0875675.1"/>
    <property type="molecule type" value="Genomic_DNA"/>
</dbReference>